<reference evidence="4" key="1">
    <citation type="journal article" date="2019" name="Int. J. Syst. Evol. Microbiol.">
        <title>The Global Catalogue of Microorganisms (GCM) 10K type strain sequencing project: providing services to taxonomists for standard genome sequencing and annotation.</title>
        <authorList>
            <consortium name="The Broad Institute Genomics Platform"/>
            <consortium name="The Broad Institute Genome Sequencing Center for Infectious Disease"/>
            <person name="Wu L."/>
            <person name="Ma J."/>
        </authorList>
    </citation>
    <scope>NUCLEOTIDE SEQUENCE [LARGE SCALE GENOMIC DNA]</scope>
    <source>
        <strain evidence="4">CGMCC 1.16026</strain>
    </source>
</reference>
<evidence type="ECO:0000256" key="1">
    <source>
        <dbReference type="ARBA" id="ARBA00005564"/>
    </source>
</evidence>
<comment type="similarity">
    <text evidence="1">Belongs to the cycloisomerase 2 family.</text>
</comment>
<sequence>MKFSLSGRFALALFASMLLGLGMTGCGGSTIAFLWVIGQQYNQVAAFKVDNFTGNLTSTPHQPFSTNGTAPVSIQVKSGGRYVYVLNQGTGGAQGTHATSGNVAVFSVGGDGTLTFQQSYVTQGYVSQWMAFDSTGSYLYVLDKYSPSGDGNGAITAYQVDSSSGRLYLVQNTQSVANGSAALTYFEVGSSTQAFTSPFMVKSTGSCLFVANATQIQPFTFSSGQLVTVTNGATQLSATNISSINGSSSLLSITDSGANSVALYTVGTSCALSAIAGGSYSLAQDGTVNPGWSIIDNSGKYLYVLNQTTSRTLTNITYSSITAFYINTSNGNQISELAGSPFPVGSNPKCMVEDPTSQWLYTADHDSGTVTGKAYNNTTGQLAVLSRGSTFSATGQAQCLAISGATN</sequence>
<proteinExistence type="inferred from homology"/>
<comment type="caution">
    <text evidence="3">The sequence shown here is derived from an EMBL/GenBank/DDBJ whole genome shotgun (WGS) entry which is preliminary data.</text>
</comment>
<dbReference type="RefSeq" id="WP_263371788.1">
    <property type="nucleotide sequence ID" value="NZ_JAGSYD010000003.1"/>
</dbReference>
<dbReference type="InterPro" id="IPR019405">
    <property type="entry name" value="Lactonase_7-beta_prop"/>
</dbReference>
<evidence type="ECO:0000256" key="2">
    <source>
        <dbReference type="ARBA" id="ARBA00022526"/>
    </source>
</evidence>
<dbReference type="InterPro" id="IPR015943">
    <property type="entry name" value="WD40/YVTN_repeat-like_dom_sf"/>
</dbReference>
<organism evidence="3 4">
    <name type="scientific">Granulicella cerasi</name>
    <dbReference type="NCBI Taxonomy" id="741063"/>
    <lineage>
        <taxon>Bacteria</taxon>
        <taxon>Pseudomonadati</taxon>
        <taxon>Acidobacteriota</taxon>
        <taxon>Terriglobia</taxon>
        <taxon>Terriglobales</taxon>
        <taxon>Acidobacteriaceae</taxon>
        <taxon>Granulicella</taxon>
    </lineage>
</organism>
<keyword evidence="4" id="KW-1185">Reference proteome</keyword>
<keyword evidence="2" id="KW-0313">Glucose metabolism</keyword>
<dbReference type="Pfam" id="PF10282">
    <property type="entry name" value="Lactonase"/>
    <property type="match status" value="2"/>
</dbReference>
<dbReference type="SUPFAM" id="SSF50974">
    <property type="entry name" value="Nitrous oxide reductase, N-terminal domain"/>
    <property type="match status" value="1"/>
</dbReference>
<dbReference type="EMBL" id="JBHSWI010000001">
    <property type="protein sequence ID" value="MFC6645416.1"/>
    <property type="molecule type" value="Genomic_DNA"/>
</dbReference>
<accession>A0ABW1Z9N2</accession>
<name>A0ABW1Z9N2_9BACT</name>
<evidence type="ECO:0000313" key="4">
    <source>
        <dbReference type="Proteomes" id="UP001596391"/>
    </source>
</evidence>
<keyword evidence="2" id="KW-0119">Carbohydrate metabolism</keyword>
<dbReference type="InterPro" id="IPR050282">
    <property type="entry name" value="Cycloisomerase_2"/>
</dbReference>
<dbReference type="InterPro" id="IPR011045">
    <property type="entry name" value="N2O_reductase_N"/>
</dbReference>
<protein>
    <submittedName>
        <fullName evidence="3">Lactonase family protein</fullName>
    </submittedName>
</protein>
<dbReference type="PROSITE" id="PS51257">
    <property type="entry name" value="PROKAR_LIPOPROTEIN"/>
    <property type="match status" value="1"/>
</dbReference>
<gene>
    <name evidence="3" type="ORF">ACFQBQ_07425</name>
</gene>
<dbReference type="Gene3D" id="2.130.10.10">
    <property type="entry name" value="YVTN repeat-like/Quinoprotein amine dehydrogenase"/>
    <property type="match status" value="2"/>
</dbReference>
<dbReference type="PANTHER" id="PTHR30344">
    <property type="entry name" value="6-PHOSPHOGLUCONOLACTONASE-RELATED"/>
    <property type="match status" value="1"/>
</dbReference>
<dbReference type="Proteomes" id="UP001596391">
    <property type="component" value="Unassembled WGS sequence"/>
</dbReference>
<evidence type="ECO:0000313" key="3">
    <source>
        <dbReference type="EMBL" id="MFC6645416.1"/>
    </source>
</evidence>
<dbReference type="PANTHER" id="PTHR30344:SF1">
    <property type="entry name" value="6-PHOSPHOGLUCONOLACTONASE"/>
    <property type="match status" value="1"/>
</dbReference>